<dbReference type="AlphaFoldDB" id="A0AAF0QWW7"/>
<accession>A0AAF0QWW7</accession>
<dbReference type="GO" id="GO:0004252">
    <property type="term" value="F:serine-type endopeptidase activity"/>
    <property type="evidence" value="ECO:0007669"/>
    <property type="project" value="InterPro"/>
</dbReference>
<dbReference type="Pfam" id="PF05922">
    <property type="entry name" value="Inhibitor_I9"/>
    <property type="match status" value="1"/>
</dbReference>
<keyword evidence="2" id="KW-0732">Signal</keyword>
<name>A0AAF0QWW7_SOLVR</name>
<evidence type="ECO:0000259" key="3">
    <source>
        <dbReference type="Pfam" id="PF05922"/>
    </source>
</evidence>
<dbReference type="InterPro" id="IPR037045">
    <property type="entry name" value="S8pro/Inhibitor_I9_sf"/>
</dbReference>
<dbReference type="InterPro" id="IPR036852">
    <property type="entry name" value="Peptidase_S8/S53_dom_sf"/>
</dbReference>
<dbReference type="EMBL" id="CP133615">
    <property type="protein sequence ID" value="WMV27409.1"/>
    <property type="molecule type" value="Genomic_DNA"/>
</dbReference>
<dbReference type="Gene3D" id="3.40.50.200">
    <property type="entry name" value="Peptidase S8/S53 domain"/>
    <property type="match status" value="1"/>
</dbReference>
<dbReference type="GO" id="GO:0006508">
    <property type="term" value="P:proteolysis"/>
    <property type="evidence" value="ECO:0007669"/>
    <property type="project" value="InterPro"/>
</dbReference>
<dbReference type="InterPro" id="IPR010259">
    <property type="entry name" value="S8pro/Inhibitor_I9"/>
</dbReference>
<evidence type="ECO:0000313" key="4">
    <source>
        <dbReference type="EMBL" id="WMV27409.1"/>
    </source>
</evidence>
<dbReference type="Proteomes" id="UP001234989">
    <property type="component" value="Chromosome 4"/>
</dbReference>
<keyword evidence="5" id="KW-1185">Reference proteome</keyword>
<proteinExistence type="inferred from homology"/>
<evidence type="ECO:0000256" key="1">
    <source>
        <dbReference type="ARBA" id="ARBA00011073"/>
    </source>
</evidence>
<organism evidence="4 5">
    <name type="scientific">Solanum verrucosum</name>
    <dbReference type="NCBI Taxonomy" id="315347"/>
    <lineage>
        <taxon>Eukaryota</taxon>
        <taxon>Viridiplantae</taxon>
        <taxon>Streptophyta</taxon>
        <taxon>Embryophyta</taxon>
        <taxon>Tracheophyta</taxon>
        <taxon>Spermatophyta</taxon>
        <taxon>Magnoliopsida</taxon>
        <taxon>eudicotyledons</taxon>
        <taxon>Gunneridae</taxon>
        <taxon>Pentapetalae</taxon>
        <taxon>asterids</taxon>
        <taxon>lamiids</taxon>
        <taxon>Solanales</taxon>
        <taxon>Solanaceae</taxon>
        <taxon>Solanoideae</taxon>
        <taxon>Solaneae</taxon>
        <taxon>Solanum</taxon>
    </lineage>
</organism>
<reference evidence="4" key="1">
    <citation type="submission" date="2023-08" db="EMBL/GenBank/DDBJ databases">
        <title>A de novo genome assembly of Solanum verrucosum Schlechtendal, a Mexican diploid species geographically isolated from the other diploid A-genome species in potato relatives.</title>
        <authorList>
            <person name="Hosaka K."/>
        </authorList>
    </citation>
    <scope>NUCLEOTIDE SEQUENCE</scope>
    <source>
        <tissue evidence="4">Young leaves</tissue>
    </source>
</reference>
<comment type="similarity">
    <text evidence="1">Belongs to the peptidase S8 family.</text>
</comment>
<feature type="domain" description="Inhibitor I9" evidence="3">
    <location>
        <begin position="16"/>
        <end position="61"/>
    </location>
</feature>
<dbReference type="PANTHER" id="PTHR10795">
    <property type="entry name" value="PROPROTEIN CONVERTASE SUBTILISIN/KEXIN"/>
    <property type="match status" value="1"/>
</dbReference>
<dbReference type="SUPFAM" id="SSF52743">
    <property type="entry name" value="Subtilisin-like"/>
    <property type="match status" value="1"/>
</dbReference>
<protein>
    <recommendedName>
        <fullName evidence="3">Inhibitor I9 domain-containing protein</fullName>
    </recommendedName>
</protein>
<gene>
    <name evidence="4" type="ORF">MTR67_020794</name>
</gene>
<evidence type="ECO:0000256" key="2">
    <source>
        <dbReference type="ARBA" id="ARBA00022729"/>
    </source>
</evidence>
<sequence>MSYGTLQFLKLSSGSSINPTRLLYSYDNAFHGFSAVMSEDELQVLEKLPGFVSASTDKMVTHDTTHTFEFLGLNPESGLWPASDYGEDVIVGVIDTGVLPESRSYMDD</sequence>
<dbReference type="Gene3D" id="3.30.70.80">
    <property type="entry name" value="Peptidase S8 propeptide/proteinase inhibitor I9"/>
    <property type="match status" value="1"/>
</dbReference>
<evidence type="ECO:0000313" key="5">
    <source>
        <dbReference type="Proteomes" id="UP001234989"/>
    </source>
</evidence>
<dbReference type="InterPro" id="IPR045051">
    <property type="entry name" value="SBT"/>
</dbReference>